<keyword evidence="1" id="KW-0732">Signal</keyword>
<dbReference type="RefSeq" id="WP_147036290.1">
    <property type="nucleotide sequence ID" value="NZ_JACIDB010000014.1"/>
</dbReference>
<dbReference type="Proteomes" id="UP000528945">
    <property type="component" value="Unassembled WGS sequence"/>
</dbReference>
<comment type="caution">
    <text evidence="2">The sequence shown here is derived from an EMBL/GenBank/DDBJ whole genome shotgun (WGS) entry which is preliminary data.</text>
</comment>
<gene>
    <name evidence="2" type="ORF">GGR47_003584</name>
</gene>
<dbReference type="AlphaFoldDB" id="A0AAW3TXL2"/>
<evidence type="ECO:0000313" key="2">
    <source>
        <dbReference type="EMBL" id="MBB3877316.1"/>
    </source>
</evidence>
<organism evidence="2 3">
    <name type="scientific">Sphingomonas aquatilis</name>
    <dbReference type="NCBI Taxonomy" id="93063"/>
    <lineage>
        <taxon>Bacteria</taxon>
        <taxon>Pseudomonadati</taxon>
        <taxon>Pseudomonadota</taxon>
        <taxon>Alphaproteobacteria</taxon>
        <taxon>Sphingomonadales</taxon>
        <taxon>Sphingomonadaceae</taxon>
        <taxon>Sphingomonas</taxon>
    </lineage>
</organism>
<sequence>MSRVIAALMAIASGASIAQAQTAARPSQAATDPPFILERALAPGGAAFHPLVVSNAGVQAVTARRVVVALRPSFEMGKHSSEIRACSSRDCRLHERNLRHESREIG</sequence>
<feature type="signal peptide" evidence="1">
    <location>
        <begin position="1"/>
        <end position="20"/>
    </location>
</feature>
<evidence type="ECO:0000313" key="3">
    <source>
        <dbReference type="Proteomes" id="UP000528945"/>
    </source>
</evidence>
<evidence type="ECO:0000256" key="1">
    <source>
        <dbReference type="SAM" id="SignalP"/>
    </source>
</evidence>
<feature type="chain" id="PRO_5043430827" evidence="1">
    <location>
        <begin position="21"/>
        <end position="106"/>
    </location>
</feature>
<name>A0AAW3TXL2_9SPHN</name>
<accession>A0AAW3TXL2</accession>
<proteinExistence type="predicted"/>
<reference evidence="2 3" key="1">
    <citation type="submission" date="2020-08" db="EMBL/GenBank/DDBJ databases">
        <title>Genomic Encyclopedia of Type Strains, Phase IV (KMG-IV): sequencing the most valuable type-strain genomes for metagenomic binning, comparative biology and taxonomic classification.</title>
        <authorList>
            <person name="Goeker M."/>
        </authorList>
    </citation>
    <scope>NUCLEOTIDE SEQUENCE [LARGE SCALE GENOMIC DNA]</scope>
    <source>
        <strain evidence="2 3">DSM 15581</strain>
    </source>
</reference>
<protein>
    <submittedName>
        <fullName evidence="2">Uncharacterized protein</fullName>
    </submittedName>
</protein>
<dbReference type="EMBL" id="JACIDB010000014">
    <property type="protein sequence ID" value="MBB3877316.1"/>
    <property type="molecule type" value="Genomic_DNA"/>
</dbReference>
<keyword evidence="3" id="KW-1185">Reference proteome</keyword>